<gene>
    <name evidence="1" type="ORF">FKV25_00780</name>
</gene>
<dbReference type="AlphaFoldDB" id="A0A508B081"/>
<sequence>MPTAIVLMLLGAIGYAWWNAARAAAEQAEHLGREACRKAGVQWLDQTVHAHGLRLCRHENGHLGLERSFRFDYSVDGEDRRTGRMVLRGDRLVVFSGPPLPDGRTTH</sequence>
<name>A0A508B081_9GAMM</name>
<proteinExistence type="predicted"/>
<comment type="caution">
    <text evidence="1">The sequence shown here is derived from an EMBL/GenBank/DDBJ whole genome shotgun (WGS) entry which is preliminary data.</text>
</comment>
<dbReference type="OrthoDB" id="5959530at2"/>
<keyword evidence="2" id="KW-1185">Reference proteome</keyword>
<reference evidence="1 2" key="1">
    <citation type="submission" date="2019-06" db="EMBL/GenBank/DDBJ databases">
        <title>Lysobacter alkalisoli sp. nov. isolated from saline soil.</title>
        <authorList>
            <person name="Sun J.-Q."/>
            <person name="Xu L."/>
        </authorList>
    </citation>
    <scope>NUCLEOTIDE SEQUENCE [LARGE SCALE GENOMIC DNA]</scope>
    <source>
        <strain evidence="1 2">JCM 31130</strain>
    </source>
</reference>
<dbReference type="Proteomes" id="UP000318212">
    <property type="component" value="Unassembled WGS sequence"/>
</dbReference>
<dbReference type="InterPro" id="IPR021732">
    <property type="entry name" value="DUF3301"/>
</dbReference>
<dbReference type="Pfam" id="PF11743">
    <property type="entry name" value="DUF3301"/>
    <property type="match status" value="1"/>
</dbReference>
<dbReference type="RefSeq" id="WP_141516878.1">
    <property type="nucleotide sequence ID" value="NZ_VICE01000006.1"/>
</dbReference>
<organism evidence="1 2">
    <name type="scientific">Marilutibacter aestuarii</name>
    <dbReference type="NCBI Taxonomy" id="1706195"/>
    <lineage>
        <taxon>Bacteria</taxon>
        <taxon>Pseudomonadati</taxon>
        <taxon>Pseudomonadota</taxon>
        <taxon>Gammaproteobacteria</taxon>
        <taxon>Lysobacterales</taxon>
        <taxon>Lysobacteraceae</taxon>
        <taxon>Marilutibacter</taxon>
    </lineage>
</organism>
<accession>A0A508B081</accession>
<protein>
    <submittedName>
        <fullName evidence="1">DUF3301 domain-containing protein</fullName>
    </submittedName>
</protein>
<evidence type="ECO:0000313" key="1">
    <source>
        <dbReference type="EMBL" id="TQD51562.1"/>
    </source>
</evidence>
<evidence type="ECO:0000313" key="2">
    <source>
        <dbReference type="Proteomes" id="UP000318212"/>
    </source>
</evidence>
<dbReference type="EMBL" id="VICE01000006">
    <property type="protein sequence ID" value="TQD51562.1"/>
    <property type="molecule type" value="Genomic_DNA"/>
</dbReference>